<feature type="non-terminal residue" evidence="1">
    <location>
        <position position="1"/>
    </location>
</feature>
<gene>
    <name evidence="1" type="ORF">BUY47_12210</name>
</gene>
<sequence>NYAEEIIVMKEGSVLEQVSPKQLFKQASRLEEWHITLPDIVHIM</sequence>
<accession>A0ABX5HZS6</accession>
<evidence type="ECO:0000313" key="1">
    <source>
        <dbReference type="EMBL" id="PTF10011.1"/>
    </source>
</evidence>
<evidence type="ECO:0000313" key="2">
    <source>
        <dbReference type="Proteomes" id="UP000242088"/>
    </source>
</evidence>
<dbReference type="EMBL" id="PYZI01000082">
    <property type="protein sequence ID" value="PTF10011.1"/>
    <property type="molecule type" value="Genomic_DNA"/>
</dbReference>
<protein>
    <submittedName>
        <fullName evidence="1">Energy-coupling factor transporter ATPase</fullName>
    </submittedName>
</protein>
<dbReference type="Proteomes" id="UP000242088">
    <property type="component" value="Unassembled WGS sequence"/>
</dbReference>
<comment type="caution">
    <text evidence="1">The sequence shown here is derived from an EMBL/GenBank/DDBJ whole genome shotgun (WGS) entry which is preliminary data.</text>
</comment>
<proteinExistence type="predicted"/>
<name>A0ABX5HZS6_9STAP</name>
<organism evidence="1 2">
    <name type="scientific">Staphylococcus devriesei</name>
    <dbReference type="NCBI Taxonomy" id="586733"/>
    <lineage>
        <taxon>Bacteria</taxon>
        <taxon>Bacillati</taxon>
        <taxon>Bacillota</taxon>
        <taxon>Bacilli</taxon>
        <taxon>Bacillales</taxon>
        <taxon>Staphylococcaceae</taxon>
        <taxon>Staphylococcus</taxon>
    </lineage>
</organism>
<keyword evidence="2" id="KW-1185">Reference proteome</keyword>
<reference evidence="1 2" key="1">
    <citation type="journal article" date="2016" name="Front. Microbiol.">
        <title>Comprehensive Phylogenetic Analysis of Bovine Non-aureus Staphylococci Species Based on Whole-Genome Sequencing.</title>
        <authorList>
            <person name="Naushad S."/>
            <person name="Barkema H.W."/>
            <person name="Luby C."/>
            <person name="Condas L.A."/>
            <person name="Nobrega D.B."/>
            <person name="Carson D.A."/>
            <person name="De Buck J."/>
        </authorList>
    </citation>
    <scope>NUCLEOTIDE SEQUENCE [LARGE SCALE GENOMIC DNA]</scope>
    <source>
        <strain evidence="1 2">SNUC 1409</strain>
    </source>
</reference>